<reference evidence="2 3" key="1">
    <citation type="journal article" date="2023" name="Int. J. Syst. Evol. Microbiol.">
        <title>Arthrobacter mangrovi sp. nov., an actinobacterium isolated from the rhizosphere of a mangrove.</title>
        <authorList>
            <person name="Hamada M."/>
            <person name="Saitou S."/>
            <person name="Enomoto N."/>
            <person name="Nanri K."/>
            <person name="Hidaka K."/>
            <person name="Miura T."/>
            <person name="Tamura T."/>
        </authorList>
    </citation>
    <scope>NUCLEOTIDE SEQUENCE [LARGE SCALE GENOMIC DNA]</scope>
    <source>
        <strain evidence="2 3">NBRC 112813</strain>
    </source>
</reference>
<accession>A0ABQ5MZ96</accession>
<name>A0ABQ5MZ96_9MICC</name>
<evidence type="ECO:0000313" key="2">
    <source>
        <dbReference type="EMBL" id="GLB69321.1"/>
    </source>
</evidence>
<proteinExistence type="predicted"/>
<evidence type="ECO:0000313" key="3">
    <source>
        <dbReference type="Proteomes" id="UP001209654"/>
    </source>
</evidence>
<protein>
    <recommendedName>
        <fullName evidence="4">Lipoprotein</fullName>
    </recommendedName>
</protein>
<comment type="caution">
    <text evidence="2">The sequence shown here is derived from an EMBL/GenBank/DDBJ whole genome shotgun (WGS) entry which is preliminary data.</text>
</comment>
<dbReference type="Proteomes" id="UP001209654">
    <property type="component" value="Unassembled WGS sequence"/>
</dbReference>
<feature type="region of interest" description="Disordered" evidence="1">
    <location>
        <begin position="153"/>
        <end position="182"/>
    </location>
</feature>
<feature type="compositionally biased region" description="Basic and acidic residues" evidence="1">
    <location>
        <begin position="153"/>
        <end position="165"/>
    </location>
</feature>
<evidence type="ECO:0008006" key="4">
    <source>
        <dbReference type="Google" id="ProtNLM"/>
    </source>
</evidence>
<organism evidence="2 3">
    <name type="scientific">Arthrobacter mangrovi</name>
    <dbReference type="NCBI Taxonomy" id="2966350"/>
    <lineage>
        <taxon>Bacteria</taxon>
        <taxon>Bacillati</taxon>
        <taxon>Actinomycetota</taxon>
        <taxon>Actinomycetes</taxon>
        <taxon>Micrococcales</taxon>
        <taxon>Micrococcaceae</taxon>
        <taxon>Arthrobacter</taxon>
    </lineage>
</organism>
<sequence>MAALALLLAGCGTETVTGAESPELDRAGESARAVVAAIMDSSTSAAAVLNDREISCLRPEDDKPQTRTRWRVALQGELERNTDLAALEAELRSHFDGEGWEPAQPPPAEGFGRPAGSVLFVGYAGRGQSVQVDVVERDGQLLLVADSSTDCFEHGEDHRMTRSKADPGYGKGSTIYDYRNEE</sequence>
<gene>
    <name evidence="2" type="ORF">AHIS1636_37640</name>
</gene>
<dbReference type="EMBL" id="BRVS01000030">
    <property type="protein sequence ID" value="GLB69321.1"/>
    <property type="molecule type" value="Genomic_DNA"/>
</dbReference>
<evidence type="ECO:0000256" key="1">
    <source>
        <dbReference type="SAM" id="MobiDB-lite"/>
    </source>
</evidence>
<keyword evidence="3" id="KW-1185">Reference proteome</keyword>